<evidence type="ECO:0000259" key="6">
    <source>
        <dbReference type="Pfam" id="PF00155"/>
    </source>
</evidence>
<dbReference type="Pfam" id="PF00155">
    <property type="entry name" value="Aminotran_1_2"/>
    <property type="match status" value="1"/>
</dbReference>
<dbReference type="InterPro" id="IPR015422">
    <property type="entry name" value="PyrdxlP-dep_Trfase_small"/>
</dbReference>
<accession>A0A381WI19</accession>
<reference evidence="7" key="1">
    <citation type="submission" date="2018-05" db="EMBL/GenBank/DDBJ databases">
        <authorList>
            <person name="Lanie J.A."/>
            <person name="Ng W.-L."/>
            <person name="Kazmierczak K.M."/>
            <person name="Andrzejewski T.M."/>
            <person name="Davidsen T.M."/>
            <person name="Wayne K.J."/>
            <person name="Tettelin H."/>
            <person name="Glass J.I."/>
            <person name="Rusch D."/>
            <person name="Podicherti R."/>
            <person name="Tsui H.-C.T."/>
            <person name="Winkler M.E."/>
        </authorList>
    </citation>
    <scope>NUCLEOTIDE SEQUENCE</scope>
</reference>
<dbReference type="CDD" id="cd00609">
    <property type="entry name" value="AAT_like"/>
    <property type="match status" value="1"/>
</dbReference>
<dbReference type="InterPro" id="IPR004839">
    <property type="entry name" value="Aminotransferase_I/II_large"/>
</dbReference>
<dbReference type="InterPro" id="IPR050596">
    <property type="entry name" value="AspAT/PAT-like"/>
</dbReference>
<proteinExistence type="inferred from homology"/>
<dbReference type="FunFam" id="3.40.640.10:FF:000033">
    <property type="entry name" value="Aspartate aminotransferase"/>
    <property type="match status" value="1"/>
</dbReference>
<gene>
    <name evidence="7" type="ORF">METZ01_LOCUS104973</name>
</gene>
<dbReference type="PANTHER" id="PTHR46383:SF1">
    <property type="entry name" value="ASPARTATE AMINOTRANSFERASE"/>
    <property type="match status" value="1"/>
</dbReference>
<feature type="domain" description="Aminotransferase class I/classII large" evidence="6">
    <location>
        <begin position="34"/>
        <end position="393"/>
    </location>
</feature>
<dbReference type="PANTHER" id="PTHR46383">
    <property type="entry name" value="ASPARTATE AMINOTRANSFERASE"/>
    <property type="match status" value="1"/>
</dbReference>
<evidence type="ECO:0000256" key="2">
    <source>
        <dbReference type="ARBA" id="ARBA00007441"/>
    </source>
</evidence>
<dbReference type="GO" id="GO:0008483">
    <property type="term" value="F:transaminase activity"/>
    <property type="evidence" value="ECO:0007669"/>
    <property type="project" value="UniProtKB-KW"/>
</dbReference>
<keyword evidence="4" id="KW-0808">Transferase</keyword>
<comment type="similarity">
    <text evidence="2">Belongs to the class-I pyridoxal-phosphate-dependent aminotransferase family.</text>
</comment>
<dbReference type="InterPro" id="IPR015424">
    <property type="entry name" value="PyrdxlP-dep_Trfase"/>
</dbReference>
<dbReference type="SUPFAM" id="SSF53383">
    <property type="entry name" value="PLP-dependent transferases"/>
    <property type="match status" value="1"/>
</dbReference>
<evidence type="ECO:0000256" key="5">
    <source>
        <dbReference type="ARBA" id="ARBA00022898"/>
    </source>
</evidence>
<dbReference type="PROSITE" id="PS00105">
    <property type="entry name" value="AA_TRANSFER_CLASS_1"/>
    <property type="match status" value="1"/>
</dbReference>
<dbReference type="Gene3D" id="3.40.640.10">
    <property type="entry name" value="Type I PLP-dependent aspartate aminotransferase-like (Major domain)"/>
    <property type="match status" value="1"/>
</dbReference>
<dbReference type="InterPro" id="IPR015421">
    <property type="entry name" value="PyrdxlP-dep_Trfase_major"/>
</dbReference>
<name>A0A381WI19_9ZZZZ</name>
<sequence length="399" mass="42628">MSTERLSRRITTIAESATMAVDSKAKALKAAGEPVIGFGAGEPDFATPSHIVAAAVAACQDPANHKYTPAGGLPALKEALVDKTERDSSWRPEASRILVTNGGKHAVYNTCAAVLNPGDEVLLPAPYWTTYPESITLAGATPVALATDTASGFRVTVEQLEEARTPYTKALFFVSPSNPTGAVYPADEIEAIGRWAVEHGIWVFADEIYEHLTYDDNVHHSMRALVPEIDDHFVAINGVAKTYAMTGWRIGWMIGPADLIKAAGNLQSHGTSNVANVSQRAALAAVSGDLTAVAHMRASFDRRRRTMTEMLRSIEGVELLTPQGAFYAFPDLTDFLGREIAGRVATTTSELAAIILDEAKVAIVPGEAFGSPGYARLSFALGDDDLREGLTRISDLLAC</sequence>
<evidence type="ECO:0000256" key="4">
    <source>
        <dbReference type="ARBA" id="ARBA00022679"/>
    </source>
</evidence>
<evidence type="ECO:0000313" key="7">
    <source>
        <dbReference type="EMBL" id="SVA52119.1"/>
    </source>
</evidence>
<keyword evidence="3" id="KW-0032">Aminotransferase</keyword>
<keyword evidence="5" id="KW-0663">Pyridoxal phosphate</keyword>
<dbReference type="EMBL" id="UINC01011868">
    <property type="protein sequence ID" value="SVA52119.1"/>
    <property type="molecule type" value="Genomic_DNA"/>
</dbReference>
<protein>
    <recommendedName>
        <fullName evidence="6">Aminotransferase class I/classII large domain-containing protein</fullName>
    </recommendedName>
</protein>
<dbReference type="Gene3D" id="3.90.1150.10">
    <property type="entry name" value="Aspartate Aminotransferase, domain 1"/>
    <property type="match status" value="1"/>
</dbReference>
<evidence type="ECO:0000256" key="3">
    <source>
        <dbReference type="ARBA" id="ARBA00022576"/>
    </source>
</evidence>
<organism evidence="7">
    <name type="scientific">marine metagenome</name>
    <dbReference type="NCBI Taxonomy" id="408172"/>
    <lineage>
        <taxon>unclassified sequences</taxon>
        <taxon>metagenomes</taxon>
        <taxon>ecological metagenomes</taxon>
    </lineage>
</organism>
<dbReference type="GO" id="GO:0030170">
    <property type="term" value="F:pyridoxal phosphate binding"/>
    <property type="evidence" value="ECO:0007669"/>
    <property type="project" value="InterPro"/>
</dbReference>
<comment type="cofactor">
    <cofactor evidence="1">
        <name>pyridoxal 5'-phosphate</name>
        <dbReference type="ChEBI" id="CHEBI:597326"/>
    </cofactor>
</comment>
<dbReference type="InterPro" id="IPR004838">
    <property type="entry name" value="NHTrfase_class1_PyrdxlP-BS"/>
</dbReference>
<dbReference type="AlphaFoldDB" id="A0A381WI19"/>
<evidence type="ECO:0000256" key="1">
    <source>
        <dbReference type="ARBA" id="ARBA00001933"/>
    </source>
</evidence>
<dbReference type="GO" id="GO:0006520">
    <property type="term" value="P:amino acid metabolic process"/>
    <property type="evidence" value="ECO:0007669"/>
    <property type="project" value="InterPro"/>
</dbReference>